<name>A0A834T465_9FABA</name>
<gene>
    <name evidence="2" type="ORF">G2W53_028274</name>
</gene>
<evidence type="ECO:0000313" key="2">
    <source>
        <dbReference type="EMBL" id="KAF7814305.1"/>
    </source>
</evidence>
<feature type="compositionally biased region" description="Low complexity" evidence="1">
    <location>
        <begin position="12"/>
        <end position="21"/>
    </location>
</feature>
<accession>A0A834T465</accession>
<reference evidence="2" key="1">
    <citation type="submission" date="2020-09" db="EMBL/GenBank/DDBJ databases">
        <title>Genome-Enabled Discovery of Anthraquinone Biosynthesis in Senna tora.</title>
        <authorList>
            <person name="Kang S.-H."/>
            <person name="Pandey R.P."/>
            <person name="Lee C.-M."/>
            <person name="Sim J.-S."/>
            <person name="Jeong J.-T."/>
            <person name="Choi B.-S."/>
            <person name="Jung M."/>
            <person name="Ginzburg D."/>
            <person name="Zhao K."/>
            <person name="Won S.Y."/>
            <person name="Oh T.-J."/>
            <person name="Yu Y."/>
            <person name="Kim N.-H."/>
            <person name="Lee O.R."/>
            <person name="Lee T.-H."/>
            <person name="Bashyal P."/>
            <person name="Kim T.-S."/>
            <person name="Lee W.-H."/>
            <person name="Kawkins C."/>
            <person name="Kim C.-K."/>
            <person name="Kim J.S."/>
            <person name="Ahn B.O."/>
            <person name="Rhee S.Y."/>
            <person name="Sohng J.K."/>
        </authorList>
    </citation>
    <scope>NUCLEOTIDE SEQUENCE</scope>
    <source>
        <tissue evidence="2">Leaf</tissue>
    </source>
</reference>
<sequence length="217" mass="25125">MPSSPPSPPPQRSSSSRPYSSHHLSYQIYGDHSHSLLRENLMREGTFDITFRVYRHGRWPSSNNFELQFTLNIPYQALHQYDLTSVLMRQIHHYDLSHDDIQELASHIMSRLHSLLQDYSTYISLLPPSFADIARVVSTTPRTAAIVEESMRRQATEKAMASLEKVEVCSGKAKAERCSICMEDFEEDDEDVLRMPWCEEDDREDDEDIGMAKSWKL</sequence>
<evidence type="ECO:0000313" key="3">
    <source>
        <dbReference type="Proteomes" id="UP000634136"/>
    </source>
</evidence>
<dbReference type="EMBL" id="JAAIUW010000009">
    <property type="protein sequence ID" value="KAF7814305.1"/>
    <property type="molecule type" value="Genomic_DNA"/>
</dbReference>
<evidence type="ECO:0000256" key="1">
    <source>
        <dbReference type="SAM" id="MobiDB-lite"/>
    </source>
</evidence>
<feature type="region of interest" description="Disordered" evidence="1">
    <location>
        <begin position="1"/>
        <end position="21"/>
    </location>
</feature>
<proteinExistence type="predicted"/>
<dbReference type="AlphaFoldDB" id="A0A834T465"/>
<feature type="compositionally biased region" description="Pro residues" evidence="1">
    <location>
        <begin position="1"/>
        <end position="11"/>
    </location>
</feature>
<keyword evidence="3" id="KW-1185">Reference proteome</keyword>
<protein>
    <submittedName>
        <fullName evidence="2">Uncharacterized protein</fullName>
    </submittedName>
</protein>
<comment type="caution">
    <text evidence="2">The sequence shown here is derived from an EMBL/GenBank/DDBJ whole genome shotgun (WGS) entry which is preliminary data.</text>
</comment>
<organism evidence="2 3">
    <name type="scientific">Senna tora</name>
    <dbReference type="NCBI Taxonomy" id="362788"/>
    <lineage>
        <taxon>Eukaryota</taxon>
        <taxon>Viridiplantae</taxon>
        <taxon>Streptophyta</taxon>
        <taxon>Embryophyta</taxon>
        <taxon>Tracheophyta</taxon>
        <taxon>Spermatophyta</taxon>
        <taxon>Magnoliopsida</taxon>
        <taxon>eudicotyledons</taxon>
        <taxon>Gunneridae</taxon>
        <taxon>Pentapetalae</taxon>
        <taxon>rosids</taxon>
        <taxon>fabids</taxon>
        <taxon>Fabales</taxon>
        <taxon>Fabaceae</taxon>
        <taxon>Caesalpinioideae</taxon>
        <taxon>Cassia clade</taxon>
        <taxon>Senna</taxon>
    </lineage>
</organism>
<dbReference type="Proteomes" id="UP000634136">
    <property type="component" value="Unassembled WGS sequence"/>
</dbReference>